<proteinExistence type="inferred from homology"/>
<keyword evidence="6" id="KW-1185">Reference proteome</keyword>
<evidence type="ECO:0000313" key="6">
    <source>
        <dbReference type="Proteomes" id="UP000199031"/>
    </source>
</evidence>
<dbReference type="InterPro" id="IPR027417">
    <property type="entry name" value="P-loop_NTPase"/>
</dbReference>
<dbReference type="GO" id="GO:0005524">
    <property type="term" value="F:ATP binding"/>
    <property type="evidence" value="ECO:0007669"/>
    <property type="project" value="UniProtKB-KW"/>
</dbReference>
<dbReference type="InterPro" id="IPR003959">
    <property type="entry name" value="ATPase_AAA_core"/>
</dbReference>
<name>A0A1I5YUB7_9BACT</name>
<sequence>MKTNYSNIITSVNFLANLLQQRLDIFFGKTESAAISFPSLSLNNDSSLLCQLFERKDVTAEEKVIFLITLVPHIQPNFYDNIIQQYLPQGGDFAEIGGVKGSSQRSMLPTGETAQFILAGNSIEKRLEIQQILLNKSCLIKEGIIQLEKVKDGEPLMSGKIILSEEYITAFINSTDAEIKFGPDFPAKKITTQMQWEDAVLNNTTSSQINDIMIWMEHNAKLLEDEVMKRKIKPGYRVLFYGPSGTGKTLTATLLGNHFNRDVYRIDLSQVVSKYIGETEKNLEKVFSKAEHKNWILFFDEADALFGKRTSVQNSHDRYANQEVSYLLQRIEDYPGLLILASNFKNNIDSAFVRRFHTTVYFPMPDNKERLLLWEKSLPVNIKIDPEVELADLANKYELTGAGILNVMHYAMLKTIAANDDFIRQKSITEGIKRELRKTERTIA</sequence>
<keyword evidence="3" id="KW-0067">ATP-binding</keyword>
<evidence type="ECO:0000313" key="5">
    <source>
        <dbReference type="EMBL" id="SFQ47447.1"/>
    </source>
</evidence>
<dbReference type="Proteomes" id="UP000199031">
    <property type="component" value="Unassembled WGS sequence"/>
</dbReference>
<dbReference type="RefSeq" id="WP_090662075.1">
    <property type="nucleotide sequence ID" value="NZ_FOXQ01000014.1"/>
</dbReference>
<dbReference type="CDD" id="cd19481">
    <property type="entry name" value="RecA-like_protease"/>
    <property type="match status" value="1"/>
</dbReference>
<dbReference type="GO" id="GO:0016887">
    <property type="term" value="F:ATP hydrolysis activity"/>
    <property type="evidence" value="ECO:0007669"/>
    <property type="project" value="InterPro"/>
</dbReference>
<reference evidence="5 6" key="1">
    <citation type="submission" date="2016-10" db="EMBL/GenBank/DDBJ databases">
        <authorList>
            <person name="de Groot N.N."/>
        </authorList>
    </citation>
    <scope>NUCLEOTIDE SEQUENCE [LARGE SCALE GENOMIC DNA]</scope>
    <source>
        <strain evidence="5 6">DSM 28286</strain>
    </source>
</reference>
<protein>
    <submittedName>
        <fullName evidence="5">AAA+-type ATPase, SpoVK/Ycf46/Vps4 family</fullName>
    </submittedName>
</protein>
<dbReference type="Pfam" id="PF00004">
    <property type="entry name" value="AAA"/>
    <property type="match status" value="1"/>
</dbReference>
<gene>
    <name evidence="5" type="ORF">SAMN05444277_1149</name>
</gene>
<dbReference type="SMART" id="SM00382">
    <property type="entry name" value="AAA"/>
    <property type="match status" value="1"/>
</dbReference>
<dbReference type="PANTHER" id="PTHR23073">
    <property type="entry name" value="26S PROTEASOME REGULATORY SUBUNIT"/>
    <property type="match status" value="1"/>
</dbReference>
<evidence type="ECO:0000256" key="2">
    <source>
        <dbReference type="ARBA" id="ARBA00022741"/>
    </source>
</evidence>
<feature type="domain" description="AAA+ ATPase" evidence="4">
    <location>
        <begin position="234"/>
        <end position="366"/>
    </location>
</feature>
<keyword evidence="2" id="KW-0547">Nucleotide-binding</keyword>
<accession>A0A1I5YUB7</accession>
<comment type="similarity">
    <text evidence="1">Belongs to the AAA ATPase family.</text>
</comment>
<organism evidence="5 6">
    <name type="scientific">Parafilimonas terrae</name>
    <dbReference type="NCBI Taxonomy" id="1465490"/>
    <lineage>
        <taxon>Bacteria</taxon>
        <taxon>Pseudomonadati</taxon>
        <taxon>Bacteroidota</taxon>
        <taxon>Chitinophagia</taxon>
        <taxon>Chitinophagales</taxon>
        <taxon>Chitinophagaceae</taxon>
        <taxon>Parafilimonas</taxon>
    </lineage>
</organism>
<evidence type="ECO:0000259" key="4">
    <source>
        <dbReference type="SMART" id="SM00382"/>
    </source>
</evidence>
<dbReference type="OrthoDB" id="7438987at2"/>
<evidence type="ECO:0000256" key="3">
    <source>
        <dbReference type="ARBA" id="ARBA00022840"/>
    </source>
</evidence>
<dbReference type="Gene3D" id="3.40.50.300">
    <property type="entry name" value="P-loop containing nucleotide triphosphate hydrolases"/>
    <property type="match status" value="1"/>
</dbReference>
<evidence type="ECO:0000256" key="1">
    <source>
        <dbReference type="ARBA" id="ARBA00006914"/>
    </source>
</evidence>
<dbReference type="STRING" id="1465490.SAMN05444277_1149"/>
<dbReference type="InterPro" id="IPR050221">
    <property type="entry name" value="26S_Proteasome_ATPase"/>
</dbReference>
<dbReference type="AlphaFoldDB" id="A0A1I5YUB7"/>
<dbReference type="SUPFAM" id="SSF52540">
    <property type="entry name" value="P-loop containing nucleoside triphosphate hydrolases"/>
    <property type="match status" value="1"/>
</dbReference>
<dbReference type="EMBL" id="FOXQ01000014">
    <property type="protein sequence ID" value="SFQ47447.1"/>
    <property type="molecule type" value="Genomic_DNA"/>
</dbReference>
<dbReference type="InterPro" id="IPR003593">
    <property type="entry name" value="AAA+_ATPase"/>
</dbReference>